<evidence type="ECO:0000313" key="1">
    <source>
        <dbReference type="EMBL" id="QIP41258.1"/>
    </source>
</evidence>
<dbReference type="AlphaFoldDB" id="A0A6G9CWI6"/>
<reference evidence="1 2" key="1">
    <citation type="submission" date="2020-03" db="EMBL/GenBank/DDBJ databases">
        <title>Screen low temperature-resistant strains for efficient degradation of petroleum hydrocarbons under the low temperature.</title>
        <authorList>
            <person name="Wang Y."/>
            <person name="Chen J."/>
        </authorList>
    </citation>
    <scope>NUCLEOTIDE SEQUENCE [LARGE SCALE GENOMIC DNA]</scope>
    <source>
        <strain evidence="1 2">KB1</strain>
    </source>
</reference>
<dbReference type="Proteomes" id="UP000502345">
    <property type="component" value="Chromosome"/>
</dbReference>
<name>A0A6G9CWI6_RHOER</name>
<accession>A0A6G9CWI6</accession>
<dbReference type="EMBL" id="CP050124">
    <property type="protein sequence ID" value="QIP41258.1"/>
    <property type="molecule type" value="Genomic_DNA"/>
</dbReference>
<organism evidence="1 2">
    <name type="scientific">Rhodococcus erythropolis</name>
    <name type="common">Arthrobacter picolinophilus</name>
    <dbReference type="NCBI Taxonomy" id="1833"/>
    <lineage>
        <taxon>Bacteria</taxon>
        <taxon>Bacillati</taxon>
        <taxon>Actinomycetota</taxon>
        <taxon>Actinomycetes</taxon>
        <taxon>Mycobacteriales</taxon>
        <taxon>Nocardiaceae</taxon>
        <taxon>Rhodococcus</taxon>
        <taxon>Rhodococcus erythropolis group</taxon>
    </lineage>
</organism>
<protein>
    <submittedName>
        <fullName evidence="1">Uncharacterized protein</fullName>
    </submittedName>
</protein>
<gene>
    <name evidence="1" type="ORF">G9444_4014</name>
</gene>
<sequence>MKWEPMDPKAIELLMTDPVEYYARTRRQPFGFAPPALKDAKDSK</sequence>
<proteinExistence type="predicted"/>
<evidence type="ECO:0000313" key="2">
    <source>
        <dbReference type="Proteomes" id="UP000502345"/>
    </source>
</evidence>